<accession>A0AAN6UHY9</accession>
<dbReference type="EMBL" id="MU853421">
    <property type="protein sequence ID" value="KAK4131986.1"/>
    <property type="molecule type" value="Genomic_DNA"/>
</dbReference>
<keyword evidence="3" id="KW-1185">Reference proteome</keyword>
<gene>
    <name evidence="2" type="ORF">BT67DRAFT_141377</name>
</gene>
<reference evidence="2" key="2">
    <citation type="submission" date="2023-05" db="EMBL/GenBank/DDBJ databases">
        <authorList>
            <consortium name="Lawrence Berkeley National Laboratory"/>
            <person name="Steindorff A."/>
            <person name="Hensen N."/>
            <person name="Bonometti L."/>
            <person name="Westerberg I."/>
            <person name="Brannstrom I.O."/>
            <person name="Guillou S."/>
            <person name="Cros-Aarteil S."/>
            <person name="Calhoun S."/>
            <person name="Haridas S."/>
            <person name="Kuo A."/>
            <person name="Mondo S."/>
            <person name="Pangilinan J."/>
            <person name="Riley R."/>
            <person name="Labutti K."/>
            <person name="Andreopoulos B."/>
            <person name="Lipzen A."/>
            <person name="Chen C."/>
            <person name="Yanf M."/>
            <person name="Daum C."/>
            <person name="Ng V."/>
            <person name="Clum A."/>
            <person name="Ohm R."/>
            <person name="Martin F."/>
            <person name="Silar P."/>
            <person name="Natvig D."/>
            <person name="Lalanne C."/>
            <person name="Gautier V."/>
            <person name="Ament-Velasquez S.L."/>
            <person name="Kruys A."/>
            <person name="Hutchinson M.I."/>
            <person name="Powell A.J."/>
            <person name="Barry K."/>
            <person name="Miller A.N."/>
            <person name="Grigoriev I.V."/>
            <person name="Debuchy R."/>
            <person name="Gladieux P."/>
            <person name="Thoren M.H."/>
            <person name="Johannesson H."/>
        </authorList>
    </citation>
    <scope>NUCLEOTIDE SEQUENCE</scope>
    <source>
        <strain evidence="2">CBS 123565</strain>
    </source>
</reference>
<protein>
    <submittedName>
        <fullName evidence="2">Uncharacterized protein</fullName>
    </submittedName>
</protein>
<evidence type="ECO:0000313" key="3">
    <source>
        <dbReference type="Proteomes" id="UP001304895"/>
    </source>
</evidence>
<dbReference type="Proteomes" id="UP001304895">
    <property type="component" value="Unassembled WGS sequence"/>
</dbReference>
<name>A0AAN6UHY9_9PEZI</name>
<organism evidence="2 3">
    <name type="scientific">Trichocladium antarcticum</name>
    <dbReference type="NCBI Taxonomy" id="1450529"/>
    <lineage>
        <taxon>Eukaryota</taxon>
        <taxon>Fungi</taxon>
        <taxon>Dikarya</taxon>
        <taxon>Ascomycota</taxon>
        <taxon>Pezizomycotina</taxon>
        <taxon>Sordariomycetes</taxon>
        <taxon>Sordariomycetidae</taxon>
        <taxon>Sordariales</taxon>
        <taxon>Chaetomiaceae</taxon>
        <taxon>Trichocladium</taxon>
    </lineage>
</organism>
<feature type="compositionally biased region" description="Basic residues" evidence="1">
    <location>
        <begin position="1"/>
        <end position="10"/>
    </location>
</feature>
<evidence type="ECO:0000256" key="1">
    <source>
        <dbReference type="SAM" id="MobiDB-lite"/>
    </source>
</evidence>
<reference evidence="2" key="1">
    <citation type="journal article" date="2023" name="Mol. Phylogenet. Evol.">
        <title>Genome-scale phylogeny and comparative genomics of the fungal order Sordariales.</title>
        <authorList>
            <person name="Hensen N."/>
            <person name="Bonometti L."/>
            <person name="Westerberg I."/>
            <person name="Brannstrom I.O."/>
            <person name="Guillou S."/>
            <person name="Cros-Aarteil S."/>
            <person name="Calhoun S."/>
            <person name="Haridas S."/>
            <person name="Kuo A."/>
            <person name="Mondo S."/>
            <person name="Pangilinan J."/>
            <person name="Riley R."/>
            <person name="LaButti K."/>
            <person name="Andreopoulos B."/>
            <person name="Lipzen A."/>
            <person name="Chen C."/>
            <person name="Yan M."/>
            <person name="Daum C."/>
            <person name="Ng V."/>
            <person name="Clum A."/>
            <person name="Steindorff A."/>
            <person name="Ohm R.A."/>
            <person name="Martin F."/>
            <person name="Silar P."/>
            <person name="Natvig D.O."/>
            <person name="Lalanne C."/>
            <person name="Gautier V."/>
            <person name="Ament-Velasquez S.L."/>
            <person name="Kruys A."/>
            <person name="Hutchinson M.I."/>
            <person name="Powell A.J."/>
            <person name="Barry K."/>
            <person name="Miller A.N."/>
            <person name="Grigoriev I.V."/>
            <person name="Debuchy R."/>
            <person name="Gladieux P."/>
            <person name="Hiltunen Thoren M."/>
            <person name="Johannesson H."/>
        </authorList>
    </citation>
    <scope>NUCLEOTIDE SEQUENCE</scope>
    <source>
        <strain evidence="2">CBS 123565</strain>
    </source>
</reference>
<evidence type="ECO:0000313" key="2">
    <source>
        <dbReference type="EMBL" id="KAK4131986.1"/>
    </source>
</evidence>
<dbReference type="AlphaFoldDB" id="A0AAN6UHY9"/>
<comment type="caution">
    <text evidence="2">The sequence shown here is derived from an EMBL/GenBank/DDBJ whole genome shotgun (WGS) entry which is preliminary data.</text>
</comment>
<feature type="region of interest" description="Disordered" evidence="1">
    <location>
        <begin position="1"/>
        <end position="30"/>
    </location>
</feature>
<sequence>MGHMCRRSSRTHSGPSRGHAVHRSSGLQTDFQEPRGGQYCVWRNMQHHLVCCSRLNEGGRAQWGIVAAAMVLTSCYPACARYVNWLHAAVDFHVSVVLVLVSAIDIAMMQGNRSRLPGSRDAISCASNVALACLVTCT</sequence>
<proteinExistence type="predicted"/>